<feature type="transmembrane region" description="Helical" evidence="2">
    <location>
        <begin position="108"/>
        <end position="133"/>
    </location>
</feature>
<reference evidence="3 4" key="1">
    <citation type="submission" date="2020-08" db="EMBL/GenBank/DDBJ databases">
        <title>A Genomic Blueprint of the Chicken Gut Microbiome.</title>
        <authorList>
            <person name="Gilroy R."/>
            <person name="Ravi A."/>
            <person name="Getino M."/>
            <person name="Pursley I."/>
            <person name="Horton D.L."/>
            <person name="Alikhan N.-F."/>
            <person name="Baker D."/>
            <person name="Gharbi K."/>
            <person name="Hall N."/>
            <person name="Watson M."/>
            <person name="Adriaenssens E.M."/>
            <person name="Foster-Nyarko E."/>
            <person name="Jarju S."/>
            <person name="Secka A."/>
            <person name="Antonio M."/>
            <person name="Oren A."/>
            <person name="Chaudhuri R."/>
            <person name="La Ragione R.M."/>
            <person name="Hildebrand F."/>
            <person name="Pallen M.J."/>
        </authorList>
    </citation>
    <scope>NUCLEOTIDE SEQUENCE [LARGE SCALE GENOMIC DNA]</scope>
    <source>
        <strain evidence="3 4">Re1</strain>
    </source>
</reference>
<keyword evidence="2" id="KW-1133">Transmembrane helix</keyword>
<protein>
    <recommendedName>
        <fullName evidence="5">ATP synthase protein I</fullName>
    </recommendedName>
</protein>
<dbReference type="RefSeq" id="WP_191711778.1">
    <property type="nucleotide sequence ID" value="NZ_JACSPX010000001.1"/>
</dbReference>
<comment type="caution">
    <text evidence="3">The sequence shown here is derived from an EMBL/GenBank/DDBJ whole genome shotgun (WGS) entry which is preliminary data.</text>
</comment>
<feature type="transmembrane region" description="Helical" evidence="2">
    <location>
        <begin position="16"/>
        <end position="37"/>
    </location>
</feature>
<keyword evidence="2" id="KW-0812">Transmembrane</keyword>
<evidence type="ECO:0000256" key="1">
    <source>
        <dbReference type="SAM" id="MobiDB-lite"/>
    </source>
</evidence>
<organism evidence="3 4">
    <name type="scientific">Microbacterium commune</name>
    <dbReference type="NCBI Taxonomy" id="2762219"/>
    <lineage>
        <taxon>Bacteria</taxon>
        <taxon>Bacillati</taxon>
        <taxon>Actinomycetota</taxon>
        <taxon>Actinomycetes</taxon>
        <taxon>Micrococcales</taxon>
        <taxon>Microbacteriaceae</taxon>
        <taxon>Microbacterium</taxon>
    </lineage>
</organism>
<gene>
    <name evidence="3" type="ORF">H9633_01010</name>
</gene>
<accession>A0ABR8W1G7</accession>
<evidence type="ECO:0000313" key="4">
    <source>
        <dbReference type="Proteomes" id="UP000611521"/>
    </source>
</evidence>
<evidence type="ECO:0000256" key="2">
    <source>
        <dbReference type="SAM" id="Phobius"/>
    </source>
</evidence>
<feature type="transmembrane region" description="Helical" evidence="2">
    <location>
        <begin position="79"/>
        <end position="102"/>
    </location>
</feature>
<dbReference type="Proteomes" id="UP000611521">
    <property type="component" value="Unassembled WGS sequence"/>
</dbReference>
<feature type="region of interest" description="Disordered" evidence="1">
    <location>
        <begin position="148"/>
        <end position="169"/>
    </location>
</feature>
<dbReference type="EMBL" id="JACSPX010000001">
    <property type="protein sequence ID" value="MBD8010875.1"/>
    <property type="molecule type" value="Genomic_DNA"/>
</dbReference>
<keyword evidence="2" id="KW-0472">Membrane</keyword>
<name>A0ABR8W1G7_9MICO</name>
<proteinExistence type="predicted"/>
<keyword evidence="4" id="KW-1185">Reference proteome</keyword>
<feature type="transmembrane region" description="Helical" evidence="2">
    <location>
        <begin position="43"/>
        <end position="67"/>
    </location>
</feature>
<sequence>MTPSPVSSTPILRRTLTWSAGAALVLAIAAAGIGYAVDGTSGLWSGLSGVLLAFVFLAITAGSILFANRWFGDPIYVQLFFAIVLGGWLLKLGLFLVIMIVISGQAWISPLVFFLAIVAGVVLSLVVDAVVLVRMRLPHVSDIDLPTVNPEDEADADGRNAHGATENDG</sequence>
<evidence type="ECO:0008006" key="5">
    <source>
        <dbReference type="Google" id="ProtNLM"/>
    </source>
</evidence>
<evidence type="ECO:0000313" key="3">
    <source>
        <dbReference type="EMBL" id="MBD8010875.1"/>
    </source>
</evidence>